<protein>
    <submittedName>
        <fullName evidence="1">Uncharacterized protein</fullName>
    </submittedName>
</protein>
<reference evidence="1 2" key="1">
    <citation type="submission" date="2017-07" db="EMBL/GenBank/DDBJ databases">
        <title>Flavobacterium cyanobacteriorum sp. nov., isolated from cyanobacterial aggregates in a eutrophic lake.</title>
        <authorList>
            <person name="Cai H."/>
        </authorList>
    </citation>
    <scope>NUCLEOTIDE SEQUENCE [LARGE SCALE GENOMIC DNA]</scope>
    <source>
        <strain evidence="1 2">TH167</strain>
    </source>
</reference>
<proteinExistence type="predicted"/>
<organism evidence="1 2">
    <name type="scientific">Flavobacterium aurantiibacter</name>
    <dbReference type="NCBI Taxonomy" id="2023067"/>
    <lineage>
        <taxon>Bacteria</taxon>
        <taxon>Pseudomonadati</taxon>
        <taxon>Bacteroidota</taxon>
        <taxon>Flavobacteriia</taxon>
        <taxon>Flavobacteriales</taxon>
        <taxon>Flavobacteriaceae</taxon>
        <taxon>Flavobacterium</taxon>
    </lineage>
</organism>
<accession>A0A256A1E7</accession>
<evidence type="ECO:0000313" key="1">
    <source>
        <dbReference type="EMBL" id="OYQ47459.1"/>
    </source>
</evidence>
<dbReference type="RefSeq" id="WP_094485276.1">
    <property type="nucleotide sequence ID" value="NZ_NOXX01000142.1"/>
</dbReference>
<evidence type="ECO:0000313" key="2">
    <source>
        <dbReference type="Proteomes" id="UP000216035"/>
    </source>
</evidence>
<comment type="caution">
    <text evidence="1">The sequence shown here is derived from an EMBL/GenBank/DDBJ whole genome shotgun (WGS) entry which is preliminary data.</text>
</comment>
<dbReference type="AlphaFoldDB" id="A0A256A1E7"/>
<sequence>MNKPRMDEFYKVRENNVESLTVTETNFLEDETYTNKWVYFYSKDSIINGKLFKDEELKSTFKYTINKNRELTESQVLFYHKQKVNDRLHVKYILSDSVMILKLLDEKLEVYRRMIVEMDSLKSPIKITSLNNDEIEAEETAEYNYNLNTFKYKVYNRYNKLVLDKIEHYNHNFIIGKNELGDVVEMIWPLSRDKSVIRFDYKYDQKNNWIKRVKKIIKNNKEVITTIVRRSIKYKK</sequence>
<dbReference type="EMBL" id="NOXX01000142">
    <property type="protein sequence ID" value="OYQ47459.1"/>
    <property type="molecule type" value="Genomic_DNA"/>
</dbReference>
<name>A0A256A1E7_9FLAO</name>
<keyword evidence="2" id="KW-1185">Reference proteome</keyword>
<gene>
    <name evidence="1" type="ORF">CHX27_02950</name>
</gene>
<dbReference type="Proteomes" id="UP000216035">
    <property type="component" value="Unassembled WGS sequence"/>
</dbReference>
<dbReference type="OrthoDB" id="1492679at2"/>